<dbReference type="SUPFAM" id="SSF55073">
    <property type="entry name" value="Nucleotide cyclase"/>
    <property type="match status" value="1"/>
</dbReference>
<reference evidence="5 6" key="1">
    <citation type="submission" date="2021-12" db="EMBL/GenBank/DDBJ databases">
        <title>Genome seq of p7.</title>
        <authorList>
            <person name="Seo T."/>
        </authorList>
    </citation>
    <scope>NUCLEOTIDE SEQUENCE [LARGE SCALE GENOMIC DNA]</scope>
    <source>
        <strain evidence="5 6">P7</strain>
    </source>
</reference>
<comment type="catalytic activity">
    <reaction evidence="2">
        <text>2 GTP = 3',3'-c-di-GMP + 2 diphosphate</text>
        <dbReference type="Rhea" id="RHEA:24898"/>
        <dbReference type="ChEBI" id="CHEBI:33019"/>
        <dbReference type="ChEBI" id="CHEBI:37565"/>
        <dbReference type="ChEBI" id="CHEBI:58805"/>
        <dbReference type="EC" id="2.7.7.65"/>
    </reaction>
</comment>
<dbReference type="Proteomes" id="UP001201463">
    <property type="component" value="Unassembled WGS sequence"/>
</dbReference>
<feature type="region of interest" description="Disordered" evidence="3">
    <location>
        <begin position="359"/>
        <end position="384"/>
    </location>
</feature>
<evidence type="ECO:0000259" key="4">
    <source>
        <dbReference type="PROSITE" id="PS50887"/>
    </source>
</evidence>
<comment type="caution">
    <text evidence="5">The sequence shown here is derived from an EMBL/GenBank/DDBJ whole genome shotgun (WGS) entry which is preliminary data.</text>
</comment>
<protein>
    <recommendedName>
        <fullName evidence="1">diguanylate cyclase</fullName>
        <ecNumber evidence="1">2.7.7.65</ecNumber>
    </recommendedName>
</protein>
<dbReference type="PROSITE" id="PS50887">
    <property type="entry name" value="GGDEF"/>
    <property type="match status" value="1"/>
</dbReference>
<dbReference type="CDD" id="cd01949">
    <property type="entry name" value="GGDEF"/>
    <property type="match status" value="1"/>
</dbReference>
<feature type="compositionally biased region" description="Basic and acidic residues" evidence="3">
    <location>
        <begin position="1"/>
        <end position="18"/>
    </location>
</feature>
<evidence type="ECO:0000256" key="2">
    <source>
        <dbReference type="ARBA" id="ARBA00034247"/>
    </source>
</evidence>
<name>A0ABS8XGB1_9BURK</name>
<dbReference type="Gene3D" id="3.30.70.270">
    <property type="match status" value="1"/>
</dbReference>
<accession>A0ABS8XGB1</accession>
<dbReference type="PANTHER" id="PTHR45138">
    <property type="entry name" value="REGULATORY COMPONENTS OF SENSORY TRANSDUCTION SYSTEM"/>
    <property type="match status" value="1"/>
</dbReference>
<dbReference type="SMART" id="SM00028">
    <property type="entry name" value="TPR"/>
    <property type="match status" value="2"/>
</dbReference>
<dbReference type="InterPro" id="IPR050469">
    <property type="entry name" value="Diguanylate_Cyclase"/>
</dbReference>
<dbReference type="EMBL" id="JAJTWT010000004">
    <property type="protein sequence ID" value="MCE4537871.1"/>
    <property type="molecule type" value="Genomic_DNA"/>
</dbReference>
<feature type="domain" description="GGDEF" evidence="4">
    <location>
        <begin position="412"/>
        <end position="544"/>
    </location>
</feature>
<dbReference type="EC" id="2.7.7.65" evidence="1"/>
<dbReference type="Gene3D" id="1.25.40.10">
    <property type="entry name" value="Tetratricopeptide repeat domain"/>
    <property type="match status" value="2"/>
</dbReference>
<dbReference type="SMART" id="SM00267">
    <property type="entry name" value="GGDEF"/>
    <property type="match status" value="1"/>
</dbReference>
<evidence type="ECO:0000313" key="6">
    <source>
        <dbReference type="Proteomes" id="UP001201463"/>
    </source>
</evidence>
<keyword evidence="6" id="KW-1185">Reference proteome</keyword>
<evidence type="ECO:0000256" key="3">
    <source>
        <dbReference type="SAM" id="MobiDB-lite"/>
    </source>
</evidence>
<feature type="compositionally biased region" description="Basic and acidic residues" evidence="3">
    <location>
        <begin position="359"/>
        <end position="372"/>
    </location>
</feature>
<dbReference type="InterPro" id="IPR043128">
    <property type="entry name" value="Rev_trsase/Diguanyl_cyclase"/>
</dbReference>
<feature type="region of interest" description="Disordered" evidence="3">
    <location>
        <begin position="1"/>
        <end position="25"/>
    </location>
</feature>
<dbReference type="SUPFAM" id="SSF48452">
    <property type="entry name" value="TPR-like"/>
    <property type="match status" value="1"/>
</dbReference>
<evidence type="ECO:0000256" key="1">
    <source>
        <dbReference type="ARBA" id="ARBA00012528"/>
    </source>
</evidence>
<dbReference type="PANTHER" id="PTHR45138:SF9">
    <property type="entry name" value="DIGUANYLATE CYCLASE DGCM-RELATED"/>
    <property type="match status" value="1"/>
</dbReference>
<dbReference type="Pfam" id="PF00990">
    <property type="entry name" value="GGDEF"/>
    <property type="match status" value="1"/>
</dbReference>
<dbReference type="RefSeq" id="WP_233392563.1">
    <property type="nucleotide sequence ID" value="NZ_JAJTWT010000004.1"/>
</dbReference>
<proteinExistence type="predicted"/>
<gene>
    <name evidence="5" type="ORF">LXT12_11475</name>
</gene>
<dbReference type="InterPro" id="IPR000160">
    <property type="entry name" value="GGDEF_dom"/>
</dbReference>
<dbReference type="InterPro" id="IPR011990">
    <property type="entry name" value="TPR-like_helical_dom_sf"/>
</dbReference>
<sequence length="548" mass="58699">MHAPDDALRQQELMRRADPASNLEPAQAEQAAREAEAWSRRLGLTRETLQAGVWLARHLFHLGRHAQALAQAQAVLASPPAGAESALVAEALRLTALAACELGQFDVAIDAAQSLMQRAAAAEDAATPLNAAIALAVCFERLGDMWQAERLLSRALEAHGERGPDVVVASACNALCAVCAQVARLLHDSDAPEERLSVLERGRVAGEKGMLIAGRLGNALYQAVLQTNLAEVLIGAGRYDQACRLLEQALAIAERQGLSTYGQYARMLLADAWLHRGDASRAFRLAVGLLAEAGDGTAAATLSRLHDVAARAASAMRRYKVANDHLVAAQQIERRLLTTQMRIQSELLVTRSEELRARQEADRARRDAREQQARAAQLQADAERDSLTGIGNRRHLERRASELLSALSEGAQALTLVMFDVDHFKQVNDRHGHAAGDAVLVALASQASRCIRGGDVLVRHGGEEFVLLLPGAGLAEGQEISERLRGQVERMTVESPGGTKLSVTISIGLAAAPAYSLPELLARADAALYEAKRGGRNRVCLAAAQAEG</sequence>
<dbReference type="NCBIfam" id="TIGR00254">
    <property type="entry name" value="GGDEF"/>
    <property type="match status" value="1"/>
</dbReference>
<evidence type="ECO:0000313" key="5">
    <source>
        <dbReference type="EMBL" id="MCE4537871.1"/>
    </source>
</evidence>
<dbReference type="InterPro" id="IPR019734">
    <property type="entry name" value="TPR_rpt"/>
</dbReference>
<organism evidence="5 6">
    <name type="scientific">Pelomonas caseinilytica</name>
    <dbReference type="NCBI Taxonomy" id="2906763"/>
    <lineage>
        <taxon>Bacteria</taxon>
        <taxon>Pseudomonadati</taxon>
        <taxon>Pseudomonadota</taxon>
        <taxon>Betaproteobacteria</taxon>
        <taxon>Burkholderiales</taxon>
        <taxon>Sphaerotilaceae</taxon>
        <taxon>Roseateles</taxon>
    </lineage>
</organism>
<dbReference type="InterPro" id="IPR029787">
    <property type="entry name" value="Nucleotide_cyclase"/>
</dbReference>